<dbReference type="AlphaFoldDB" id="W8VQ77"/>
<evidence type="ECO:0000313" key="4">
    <source>
        <dbReference type="EMBL" id="BAO55499.1"/>
    </source>
</evidence>
<dbReference type="STRING" id="1454201.NMS_1490"/>
<dbReference type="SUPFAM" id="SSF53474">
    <property type="entry name" value="alpha/beta-Hydrolases"/>
    <property type="match status" value="1"/>
</dbReference>
<proteinExistence type="predicted"/>
<keyword evidence="5" id="KW-1185">Reference proteome</keyword>
<dbReference type="InterPro" id="IPR022742">
    <property type="entry name" value="Hydrolase_4"/>
</dbReference>
<evidence type="ECO:0000259" key="2">
    <source>
        <dbReference type="Pfam" id="PF08386"/>
    </source>
</evidence>
<dbReference type="Pfam" id="PF08386">
    <property type="entry name" value="Abhydrolase_4"/>
    <property type="match status" value="1"/>
</dbReference>
<accession>W8VQ77</accession>
<dbReference type="Gene3D" id="3.40.50.1820">
    <property type="entry name" value="alpha/beta hydrolase"/>
    <property type="match status" value="1"/>
</dbReference>
<feature type="domain" description="Serine aminopeptidase S33" evidence="3">
    <location>
        <begin position="81"/>
        <end position="199"/>
    </location>
</feature>
<dbReference type="InterPro" id="IPR029058">
    <property type="entry name" value="AB_hydrolase_fold"/>
</dbReference>
<dbReference type="EMBL" id="AP014548">
    <property type="protein sequence ID" value="BAO55499.1"/>
    <property type="molecule type" value="Genomic_DNA"/>
</dbReference>
<name>W8VQ77_9FLAO</name>
<feature type="chain" id="PRO_5004913922" evidence="1">
    <location>
        <begin position="22"/>
        <end position="316"/>
    </location>
</feature>
<dbReference type="InterPro" id="IPR013595">
    <property type="entry name" value="Pept_S33_TAP-like_C"/>
</dbReference>
<dbReference type="RefSeq" id="WP_041496099.1">
    <property type="nucleotide sequence ID" value="NZ_AP014548.1"/>
</dbReference>
<dbReference type="PANTHER" id="PTHR43265">
    <property type="entry name" value="ESTERASE ESTD"/>
    <property type="match status" value="1"/>
</dbReference>
<evidence type="ECO:0000256" key="1">
    <source>
        <dbReference type="SAM" id="SignalP"/>
    </source>
</evidence>
<keyword evidence="1" id="KW-0732">Signal</keyword>
<dbReference type="OrthoDB" id="9809549at2"/>
<evidence type="ECO:0000313" key="5">
    <source>
        <dbReference type="Proteomes" id="UP000031760"/>
    </source>
</evidence>
<dbReference type="GO" id="GO:0052689">
    <property type="term" value="F:carboxylic ester hydrolase activity"/>
    <property type="evidence" value="ECO:0007669"/>
    <property type="project" value="TreeGrafter"/>
</dbReference>
<dbReference type="KEGG" id="nmf:NMS_1490"/>
<feature type="domain" description="Peptidase S33 tripeptidyl aminopeptidase-like C-terminal" evidence="2">
    <location>
        <begin position="237"/>
        <end position="280"/>
    </location>
</feature>
<dbReference type="PANTHER" id="PTHR43265:SF1">
    <property type="entry name" value="ESTERASE ESTD"/>
    <property type="match status" value="1"/>
</dbReference>
<dbReference type="InterPro" id="IPR053145">
    <property type="entry name" value="AB_hydrolase_Est10"/>
</dbReference>
<gene>
    <name evidence="4" type="ORF">NMS_1490</name>
</gene>
<reference evidence="4 5" key="1">
    <citation type="journal article" date="2014" name="Proc. Natl. Acad. Sci. U.S.A.">
        <title>Functional characterization of flavobacteria rhodopsins reveals a unique class of light-driven chloride pump in bacteria.</title>
        <authorList>
            <person name="Yoshizawa S."/>
            <person name="Kumagai Y."/>
            <person name="Kim H."/>
            <person name="Ogura Y."/>
            <person name="Hayashi T."/>
            <person name="Iwasaki W."/>
            <person name="DeLong E.F."/>
            <person name="Kogure K."/>
        </authorList>
    </citation>
    <scope>NUCLEOTIDE SEQUENCE [LARGE SCALE GENOMIC DNA]</scope>
    <source>
        <strain evidence="4 5">S1-08</strain>
    </source>
</reference>
<dbReference type="HOGENOM" id="CLU_033707_1_0_10"/>
<organism evidence="4 5">
    <name type="scientific">Nonlabens marinus S1-08</name>
    <dbReference type="NCBI Taxonomy" id="1454201"/>
    <lineage>
        <taxon>Bacteria</taxon>
        <taxon>Pseudomonadati</taxon>
        <taxon>Bacteroidota</taxon>
        <taxon>Flavobacteriia</taxon>
        <taxon>Flavobacteriales</taxon>
        <taxon>Flavobacteriaceae</taxon>
        <taxon>Nonlabens</taxon>
    </lineage>
</organism>
<dbReference type="Proteomes" id="UP000031760">
    <property type="component" value="Chromosome"/>
</dbReference>
<dbReference type="Pfam" id="PF12146">
    <property type="entry name" value="Hydrolase_4"/>
    <property type="match status" value="1"/>
</dbReference>
<feature type="signal peptide" evidence="1">
    <location>
        <begin position="1"/>
        <end position="21"/>
    </location>
</feature>
<evidence type="ECO:0000259" key="3">
    <source>
        <dbReference type="Pfam" id="PF12146"/>
    </source>
</evidence>
<protein>
    <submittedName>
        <fullName evidence="4">Tiorf87 protein</fullName>
    </submittedName>
</protein>
<sequence length="316" mass="34751">MNKFVLLLLLPALAFSQNAFKMNKPAAQAAGTIELNINKNINGTLLLPETDAPIPLVILFTGSGPNDRNGNSMMTRNDSHKQLAVALDSAGIATYRFDKRTFTMLKEQRMKDDVMFDDFVIDAKAIVAHFSQDRRFSSIYLAGHSQGSLVALLALDENVDGFISIAGAADEIDSIVIQQIAAQAPGLDKEATKVFKQMRAQDSLVTKVNPFLVSIVGPEIQPFMESWMVYNPKELIKDVKIPVLILNGTRDRQVGTDQAEKLHAALPTSKLVIIEGMDHLFKKVGTDDIEAAKSYTNPNFPLHPELVTSIIAFVKQ</sequence>